<protein>
    <submittedName>
        <fullName evidence="1">Uncharacterized protein</fullName>
    </submittedName>
</protein>
<dbReference type="EMBL" id="CAJNNW010026827">
    <property type="protein sequence ID" value="CAE8687973.1"/>
    <property type="molecule type" value="Genomic_DNA"/>
</dbReference>
<accession>A0A813JWY5</accession>
<dbReference type="GO" id="GO:0003677">
    <property type="term" value="F:DNA binding"/>
    <property type="evidence" value="ECO:0007669"/>
    <property type="project" value="InterPro"/>
</dbReference>
<evidence type="ECO:0000313" key="1">
    <source>
        <dbReference type="EMBL" id="CAE8687973.1"/>
    </source>
</evidence>
<gene>
    <name evidence="1" type="ORF">PGLA2088_LOCUS25695</name>
</gene>
<evidence type="ECO:0000313" key="2">
    <source>
        <dbReference type="Proteomes" id="UP000626109"/>
    </source>
</evidence>
<organism evidence="1 2">
    <name type="scientific">Polarella glacialis</name>
    <name type="common">Dinoflagellate</name>
    <dbReference type="NCBI Taxonomy" id="89957"/>
    <lineage>
        <taxon>Eukaryota</taxon>
        <taxon>Sar</taxon>
        <taxon>Alveolata</taxon>
        <taxon>Dinophyceae</taxon>
        <taxon>Suessiales</taxon>
        <taxon>Suessiaceae</taxon>
        <taxon>Polarella</taxon>
    </lineage>
</organism>
<comment type="caution">
    <text evidence="1">The sequence shown here is derived from an EMBL/GenBank/DDBJ whole genome shotgun (WGS) entry which is preliminary data.</text>
</comment>
<dbReference type="AlphaFoldDB" id="A0A813JWY5"/>
<dbReference type="Pfam" id="PF19060">
    <property type="entry name" value="DVNP"/>
    <property type="match status" value="1"/>
</dbReference>
<dbReference type="GO" id="GO:0051276">
    <property type="term" value="P:chromosome organization"/>
    <property type="evidence" value="ECO:0007669"/>
    <property type="project" value="InterPro"/>
</dbReference>
<proteinExistence type="predicted"/>
<reference evidence="1" key="1">
    <citation type="submission" date="2021-02" db="EMBL/GenBank/DDBJ databases">
        <authorList>
            <person name="Dougan E. K."/>
            <person name="Rhodes N."/>
            <person name="Thang M."/>
            <person name="Chan C."/>
        </authorList>
    </citation>
    <scope>NUCLEOTIDE SEQUENCE</scope>
</reference>
<dbReference type="InterPro" id="IPR043928">
    <property type="entry name" value="DNVP"/>
</dbReference>
<dbReference type="Proteomes" id="UP000626109">
    <property type="component" value="Unassembled WGS sequence"/>
</dbReference>
<name>A0A813JWY5_POLGL</name>
<sequence length="146" mass="15704">MALPMKAMKAVKAAMKAKAMKQVMKKAVKKAMKKVMKKAMKKVMMKAVKKAMKKSIIAKGKRGKSSVFRGTKVKTSGGLKKSHLIKSKSGKVVSRKSSAAGKKAYGNIKGWTVAVQKARKELGVKGFVAIKKGTALYKAAKAIYTA</sequence>